<keyword evidence="3" id="KW-1185">Reference proteome</keyword>
<dbReference type="AlphaFoldDB" id="A0A9D4E561"/>
<feature type="region of interest" description="Disordered" evidence="1">
    <location>
        <begin position="1"/>
        <end position="31"/>
    </location>
</feature>
<organism evidence="2 3">
    <name type="scientific">Dreissena polymorpha</name>
    <name type="common">Zebra mussel</name>
    <name type="synonym">Mytilus polymorpha</name>
    <dbReference type="NCBI Taxonomy" id="45954"/>
    <lineage>
        <taxon>Eukaryota</taxon>
        <taxon>Metazoa</taxon>
        <taxon>Spiralia</taxon>
        <taxon>Lophotrochozoa</taxon>
        <taxon>Mollusca</taxon>
        <taxon>Bivalvia</taxon>
        <taxon>Autobranchia</taxon>
        <taxon>Heteroconchia</taxon>
        <taxon>Euheterodonta</taxon>
        <taxon>Imparidentia</taxon>
        <taxon>Neoheterodontei</taxon>
        <taxon>Myida</taxon>
        <taxon>Dreissenoidea</taxon>
        <taxon>Dreissenidae</taxon>
        <taxon>Dreissena</taxon>
    </lineage>
</organism>
<dbReference type="EMBL" id="JAIWYP010000009">
    <property type="protein sequence ID" value="KAH3772963.1"/>
    <property type="molecule type" value="Genomic_DNA"/>
</dbReference>
<gene>
    <name evidence="2" type="ORF">DPMN_174311</name>
</gene>
<comment type="caution">
    <text evidence="2">The sequence shown here is derived from an EMBL/GenBank/DDBJ whole genome shotgun (WGS) entry which is preliminary data.</text>
</comment>
<name>A0A9D4E561_DREPO</name>
<evidence type="ECO:0000313" key="2">
    <source>
        <dbReference type="EMBL" id="KAH3772963.1"/>
    </source>
</evidence>
<accession>A0A9D4E561</accession>
<evidence type="ECO:0000256" key="1">
    <source>
        <dbReference type="SAM" id="MobiDB-lite"/>
    </source>
</evidence>
<reference evidence="2" key="2">
    <citation type="submission" date="2020-11" db="EMBL/GenBank/DDBJ databases">
        <authorList>
            <person name="McCartney M.A."/>
            <person name="Auch B."/>
            <person name="Kono T."/>
            <person name="Mallez S."/>
            <person name="Becker A."/>
            <person name="Gohl D.M."/>
            <person name="Silverstein K.A.T."/>
            <person name="Koren S."/>
            <person name="Bechman K.B."/>
            <person name="Herman A."/>
            <person name="Abrahante J.E."/>
            <person name="Garbe J."/>
        </authorList>
    </citation>
    <scope>NUCLEOTIDE SEQUENCE</scope>
    <source>
        <strain evidence="2">Duluth1</strain>
        <tissue evidence="2">Whole animal</tissue>
    </source>
</reference>
<proteinExistence type="predicted"/>
<evidence type="ECO:0000313" key="3">
    <source>
        <dbReference type="Proteomes" id="UP000828390"/>
    </source>
</evidence>
<reference evidence="2" key="1">
    <citation type="journal article" date="2019" name="bioRxiv">
        <title>The Genome of the Zebra Mussel, Dreissena polymorpha: A Resource for Invasive Species Research.</title>
        <authorList>
            <person name="McCartney M.A."/>
            <person name="Auch B."/>
            <person name="Kono T."/>
            <person name="Mallez S."/>
            <person name="Zhang Y."/>
            <person name="Obille A."/>
            <person name="Becker A."/>
            <person name="Abrahante J.E."/>
            <person name="Garbe J."/>
            <person name="Badalamenti J.P."/>
            <person name="Herman A."/>
            <person name="Mangelson H."/>
            <person name="Liachko I."/>
            <person name="Sullivan S."/>
            <person name="Sone E.D."/>
            <person name="Koren S."/>
            <person name="Silverstein K.A.T."/>
            <person name="Beckman K.B."/>
            <person name="Gohl D.M."/>
        </authorList>
    </citation>
    <scope>NUCLEOTIDE SEQUENCE</scope>
    <source>
        <strain evidence="2">Duluth1</strain>
        <tissue evidence="2">Whole animal</tissue>
    </source>
</reference>
<dbReference type="Proteomes" id="UP000828390">
    <property type="component" value="Unassembled WGS sequence"/>
</dbReference>
<sequence length="59" mass="6746">MKPPQDQMGKNLRTCRNRQTKIQSDSRSDMEVDWSQLAKTSTKNHTVDLAVESPGQESR</sequence>
<protein>
    <submittedName>
        <fullName evidence="2">Uncharacterized protein</fullName>
    </submittedName>
</protein>